<dbReference type="EMBL" id="DRBS01000147">
    <property type="protein sequence ID" value="HDD43976.1"/>
    <property type="molecule type" value="Genomic_DNA"/>
</dbReference>
<feature type="binding site" evidence="6">
    <location>
        <position position="106"/>
    </location>
    <ligand>
        <name>5-phospho-alpha-D-ribose 1-diphosphate</name>
        <dbReference type="ChEBI" id="CHEBI:58017"/>
        <note>ligand shared between dimeric partners</note>
    </ligand>
</feature>
<keyword evidence="4 6" id="KW-0808">Transferase</keyword>
<dbReference type="PANTHER" id="PTHR46683:SF1">
    <property type="entry name" value="OROTATE PHOSPHORIBOSYLTRANSFERASE 1-RELATED"/>
    <property type="match status" value="1"/>
</dbReference>
<feature type="binding site" evidence="6">
    <location>
        <position position="134"/>
    </location>
    <ligand>
        <name>orotate</name>
        <dbReference type="ChEBI" id="CHEBI:30839"/>
    </ligand>
</feature>
<dbReference type="GO" id="GO:0046132">
    <property type="term" value="P:pyrimidine ribonucleoside biosynthetic process"/>
    <property type="evidence" value="ECO:0007669"/>
    <property type="project" value="TreeGrafter"/>
</dbReference>
<feature type="binding site" description="in other chain" evidence="6">
    <location>
        <position position="103"/>
    </location>
    <ligand>
        <name>5-phospho-alpha-D-ribose 1-diphosphate</name>
        <dbReference type="ChEBI" id="CHEBI:58017"/>
        <note>ligand shared between dimeric partners</note>
    </ligand>
</feature>
<dbReference type="SUPFAM" id="SSF53271">
    <property type="entry name" value="PRTase-like"/>
    <property type="match status" value="1"/>
</dbReference>
<comment type="pathway">
    <text evidence="1 6">Pyrimidine metabolism; UMP biosynthesis via de novo pathway; UMP from orotate: step 1/2.</text>
</comment>
<dbReference type="GO" id="GO:0044205">
    <property type="term" value="P:'de novo' UMP biosynthetic process"/>
    <property type="evidence" value="ECO:0007669"/>
    <property type="project" value="UniProtKB-UniRule"/>
</dbReference>
<feature type="binding site" description="in other chain" evidence="6">
    <location>
        <begin position="130"/>
        <end position="138"/>
    </location>
    <ligand>
        <name>5-phospho-alpha-D-ribose 1-diphosphate</name>
        <dbReference type="ChEBI" id="CHEBI:58017"/>
        <note>ligand shared between dimeric partners</note>
    </ligand>
</feature>
<feature type="domain" description="Phosphoribosyltransferase" evidence="7">
    <location>
        <begin position="48"/>
        <end position="172"/>
    </location>
</feature>
<evidence type="ECO:0000256" key="5">
    <source>
        <dbReference type="ARBA" id="ARBA00022975"/>
    </source>
</evidence>
<dbReference type="HAMAP" id="MF_01208">
    <property type="entry name" value="PyrE"/>
    <property type="match status" value="1"/>
</dbReference>
<name>A0A7C0U271_DESA2</name>
<comment type="subunit">
    <text evidence="6">Homodimer.</text>
</comment>
<evidence type="ECO:0000259" key="7">
    <source>
        <dbReference type="Pfam" id="PF00156"/>
    </source>
</evidence>
<comment type="catalytic activity">
    <reaction evidence="6">
        <text>orotidine 5'-phosphate + diphosphate = orotate + 5-phospho-alpha-D-ribose 1-diphosphate</text>
        <dbReference type="Rhea" id="RHEA:10380"/>
        <dbReference type="ChEBI" id="CHEBI:30839"/>
        <dbReference type="ChEBI" id="CHEBI:33019"/>
        <dbReference type="ChEBI" id="CHEBI:57538"/>
        <dbReference type="ChEBI" id="CHEBI:58017"/>
        <dbReference type="EC" id="2.4.2.10"/>
    </reaction>
</comment>
<dbReference type="Pfam" id="PF00156">
    <property type="entry name" value="Pribosyltran"/>
    <property type="match status" value="1"/>
</dbReference>
<dbReference type="AlphaFoldDB" id="A0A7C0U271"/>
<keyword evidence="5 6" id="KW-0665">Pyrimidine biosynthesis</keyword>
<dbReference type="Gene3D" id="3.40.50.2020">
    <property type="match status" value="1"/>
</dbReference>
<feature type="binding site" evidence="6">
    <location>
        <position position="164"/>
    </location>
    <ligand>
        <name>orotate</name>
        <dbReference type="ChEBI" id="CHEBI:30839"/>
    </ligand>
</feature>
<proteinExistence type="inferred from homology"/>
<comment type="cofactor">
    <cofactor evidence="6">
        <name>Mg(2+)</name>
        <dbReference type="ChEBI" id="CHEBI:18420"/>
    </cofactor>
</comment>
<keyword evidence="3 6" id="KW-0328">Glycosyltransferase</keyword>
<protein>
    <recommendedName>
        <fullName evidence="2 6">Orotate phosphoribosyltransferase</fullName>
        <shortName evidence="6">OPRT</shortName>
        <shortName evidence="6">OPRTase</shortName>
        <ecNumber evidence="2 6">2.4.2.10</ecNumber>
    </recommendedName>
</protein>
<dbReference type="InterPro" id="IPR000836">
    <property type="entry name" value="PRTase_dom"/>
</dbReference>
<dbReference type="InterPro" id="IPR023031">
    <property type="entry name" value="OPRT"/>
</dbReference>
<evidence type="ECO:0000256" key="2">
    <source>
        <dbReference type="ARBA" id="ARBA00011971"/>
    </source>
</evidence>
<comment type="caution">
    <text evidence="8">The sequence shown here is derived from an EMBL/GenBank/DDBJ whole genome shotgun (WGS) entry which is preliminary data.</text>
</comment>
<dbReference type="PANTHER" id="PTHR46683">
    <property type="entry name" value="OROTATE PHOSPHORIBOSYLTRANSFERASE 1-RELATED"/>
    <property type="match status" value="1"/>
</dbReference>
<comment type="similarity">
    <text evidence="6">Belongs to the purine/pyrimidine phosphoribosyltransferase family. PyrE subfamily.</text>
</comment>
<accession>A0A7C0U271</accession>
<dbReference type="EC" id="2.4.2.10" evidence="2 6"/>
<comment type="function">
    <text evidence="6">Catalyzes the transfer of a ribosyl phosphate group from 5-phosphoribose 1-diphosphate to orotate, leading to the formation of orotidine monophosphate (OMP).</text>
</comment>
<evidence type="ECO:0000256" key="4">
    <source>
        <dbReference type="ARBA" id="ARBA00022679"/>
    </source>
</evidence>
<dbReference type="InterPro" id="IPR029057">
    <property type="entry name" value="PRTase-like"/>
</dbReference>
<keyword evidence="6" id="KW-0460">Magnesium</keyword>
<dbReference type="GO" id="GO:0004588">
    <property type="term" value="F:orotate phosphoribosyltransferase activity"/>
    <property type="evidence" value="ECO:0007669"/>
    <property type="project" value="UniProtKB-UniRule"/>
</dbReference>
<gene>
    <name evidence="6" type="primary">pyrE</name>
    <name evidence="8" type="ORF">ENG63_03840</name>
</gene>
<dbReference type="GO" id="GO:0005737">
    <property type="term" value="C:cytoplasm"/>
    <property type="evidence" value="ECO:0007669"/>
    <property type="project" value="TreeGrafter"/>
</dbReference>
<organism evidence="8">
    <name type="scientific">Desulfofervidus auxilii</name>
    <dbReference type="NCBI Taxonomy" id="1621989"/>
    <lineage>
        <taxon>Bacteria</taxon>
        <taxon>Pseudomonadati</taxon>
        <taxon>Thermodesulfobacteriota</taxon>
        <taxon>Candidatus Desulfofervidia</taxon>
        <taxon>Candidatus Desulfofervidales</taxon>
        <taxon>Candidatus Desulfofervidaceae</taxon>
        <taxon>Candidatus Desulfofervidus</taxon>
    </lineage>
</organism>
<dbReference type="UniPathway" id="UPA00070">
    <property type="reaction ID" value="UER00119"/>
</dbReference>
<reference evidence="8" key="1">
    <citation type="journal article" date="2020" name="mSystems">
        <title>Genome- and Community-Level Interaction Insights into Carbon Utilization and Element Cycling Functions of Hydrothermarchaeota in Hydrothermal Sediment.</title>
        <authorList>
            <person name="Zhou Z."/>
            <person name="Liu Y."/>
            <person name="Xu W."/>
            <person name="Pan J."/>
            <person name="Luo Z.H."/>
            <person name="Li M."/>
        </authorList>
    </citation>
    <scope>NUCLEOTIDE SEQUENCE [LARGE SCALE GENOMIC DNA]</scope>
    <source>
        <strain evidence="8">HyVt-233</strain>
    </source>
</reference>
<evidence type="ECO:0000256" key="3">
    <source>
        <dbReference type="ARBA" id="ARBA00022676"/>
    </source>
</evidence>
<evidence type="ECO:0000256" key="6">
    <source>
        <dbReference type="HAMAP-Rule" id="MF_01208"/>
    </source>
</evidence>
<comment type="caution">
    <text evidence="6">Lacks conserved residue(s) required for the propagation of feature annotation.</text>
</comment>
<dbReference type="Proteomes" id="UP000886289">
    <property type="component" value="Unassembled WGS sequence"/>
</dbReference>
<sequence length="257" mass="30013">MIDKKVLIDLIIERNALKSGKTFVLTDGSISNVYFNISELFYDGFGIKIICKNIAFLLYQTKLLKENTVLFAPIYRGALFLPALAQKIFDIFGISFRWFTIRKEIKTYGDKEDKLIIGKLYDNDKIIIIDDVLTNGITKIKYIHKIKALNPNVTINAIVVLLDRSEEKVKEMFLQNYNIKVYSVLTLEDFNIKDKTFKLPNIEEVEKAVQEGEEELEKSKLTWEEENPTYYLYEPSDAIKELEKMKKEENEKIIQKK</sequence>
<dbReference type="GO" id="GO:0000287">
    <property type="term" value="F:magnesium ion binding"/>
    <property type="evidence" value="ECO:0007669"/>
    <property type="project" value="UniProtKB-UniRule"/>
</dbReference>
<evidence type="ECO:0000313" key="8">
    <source>
        <dbReference type="EMBL" id="HDD43976.1"/>
    </source>
</evidence>
<evidence type="ECO:0000256" key="1">
    <source>
        <dbReference type="ARBA" id="ARBA00004889"/>
    </source>
</evidence>
<feature type="binding site" evidence="6">
    <location>
        <position position="102"/>
    </location>
    <ligand>
        <name>5-phospho-alpha-D-ribose 1-diphosphate</name>
        <dbReference type="ChEBI" id="CHEBI:58017"/>
        <note>ligand shared between dimeric partners</note>
    </ligand>
</feature>
<dbReference type="GO" id="GO:0006207">
    <property type="term" value="P:'de novo' pyrimidine nucleobase biosynthetic process"/>
    <property type="evidence" value="ECO:0007669"/>
    <property type="project" value="TreeGrafter"/>
</dbReference>